<name>A0A6L8LMW8_9RHOB</name>
<proteinExistence type="predicted"/>
<gene>
    <name evidence="6" type="ORF">GR167_16320</name>
</gene>
<reference evidence="6 7" key="1">
    <citation type="submission" date="2020-01" db="EMBL/GenBank/DDBJ databases">
        <authorList>
            <person name="Chen S."/>
        </authorList>
    </citation>
    <scope>NUCLEOTIDE SEQUENCE [LARGE SCALE GENOMIC DNA]</scope>
    <source>
        <strain evidence="6 7">GS-10</strain>
    </source>
</reference>
<dbReference type="EMBL" id="WWEN01000008">
    <property type="protein sequence ID" value="MYM56883.1"/>
    <property type="molecule type" value="Genomic_DNA"/>
</dbReference>
<dbReference type="Gene3D" id="1.10.10.10">
    <property type="entry name" value="Winged helix-like DNA-binding domain superfamily/Winged helix DNA-binding domain"/>
    <property type="match status" value="1"/>
</dbReference>
<sequence length="258" mass="27946">MSDNNYPTRDVLRLIEASRDDLPDALARIADFILREPEAALRASMSELAVLSGSGEASIVRFCRKLGFEGFSAFKISLASDIAYRSGAEPRETDLGTRIADAVRATVDGTTETELREVAQRLVAARHIDLFGAGVSGMVAQMFAYRFSRVGLVARAHRDAFVAEEVLGGLDDTSVYMTISETGLTTLTEHMLLAAGERGAYRIAISGRRIADLSGLCEKVLIATPLSPLPERGEIAPTVAKVVLCELLTEQIMRLRQG</sequence>
<accession>A0A6L8LMW8</accession>
<dbReference type="AlphaFoldDB" id="A0A6L8LMW8"/>
<feature type="domain" description="HTH rpiR-type" evidence="4">
    <location>
        <begin position="9"/>
        <end position="85"/>
    </location>
</feature>
<dbReference type="InterPro" id="IPR047640">
    <property type="entry name" value="RpiR-like"/>
</dbReference>
<keyword evidence="7" id="KW-1185">Reference proteome</keyword>
<feature type="domain" description="SIS" evidence="5">
    <location>
        <begin position="118"/>
        <end position="258"/>
    </location>
</feature>
<dbReference type="SUPFAM" id="SSF53697">
    <property type="entry name" value="SIS domain"/>
    <property type="match status" value="1"/>
</dbReference>
<organism evidence="6 7">
    <name type="scientific">Thalassovita mangrovi</name>
    <dbReference type="NCBI Taxonomy" id="2692236"/>
    <lineage>
        <taxon>Bacteria</taxon>
        <taxon>Pseudomonadati</taxon>
        <taxon>Pseudomonadota</taxon>
        <taxon>Alphaproteobacteria</taxon>
        <taxon>Rhodobacterales</taxon>
        <taxon>Roseobacteraceae</taxon>
        <taxon>Thalassovita</taxon>
    </lineage>
</organism>
<evidence type="ECO:0000256" key="2">
    <source>
        <dbReference type="ARBA" id="ARBA00023125"/>
    </source>
</evidence>
<dbReference type="InterPro" id="IPR036388">
    <property type="entry name" value="WH-like_DNA-bd_sf"/>
</dbReference>
<dbReference type="PANTHER" id="PTHR30514">
    <property type="entry name" value="GLUCOKINASE"/>
    <property type="match status" value="1"/>
</dbReference>
<dbReference type="SUPFAM" id="SSF46689">
    <property type="entry name" value="Homeodomain-like"/>
    <property type="match status" value="1"/>
</dbReference>
<dbReference type="Gene3D" id="3.40.50.10490">
    <property type="entry name" value="Glucose-6-phosphate isomerase like protein, domain 1"/>
    <property type="match status" value="1"/>
</dbReference>
<dbReference type="Proteomes" id="UP000479043">
    <property type="component" value="Unassembled WGS sequence"/>
</dbReference>
<comment type="caution">
    <text evidence="6">The sequence shown here is derived from an EMBL/GenBank/DDBJ whole genome shotgun (WGS) entry which is preliminary data.</text>
</comment>
<protein>
    <submittedName>
        <fullName evidence="6">SIS domain-containing protein</fullName>
    </submittedName>
</protein>
<dbReference type="PROSITE" id="PS51071">
    <property type="entry name" value="HTH_RPIR"/>
    <property type="match status" value="1"/>
</dbReference>
<dbReference type="GO" id="GO:1901135">
    <property type="term" value="P:carbohydrate derivative metabolic process"/>
    <property type="evidence" value="ECO:0007669"/>
    <property type="project" value="InterPro"/>
</dbReference>
<dbReference type="PROSITE" id="PS51464">
    <property type="entry name" value="SIS"/>
    <property type="match status" value="1"/>
</dbReference>
<dbReference type="GO" id="GO:0003677">
    <property type="term" value="F:DNA binding"/>
    <property type="evidence" value="ECO:0007669"/>
    <property type="project" value="UniProtKB-KW"/>
</dbReference>
<dbReference type="InterPro" id="IPR000281">
    <property type="entry name" value="HTH_RpiR"/>
</dbReference>
<dbReference type="InterPro" id="IPR035472">
    <property type="entry name" value="RpiR-like_SIS"/>
</dbReference>
<keyword evidence="1" id="KW-0805">Transcription regulation</keyword>
<evidence type="ECO:0000313" key="7">
    <source>
        <dbReference type="Proteomes" id="UP000479043"/>
    </source>
</evidence>
<dbReference type="GO" id="GO:0097367">
    <property type="term" value="F:carbohydrate derivative binding"/>
    <property type="evidence" value="ECO:0007669"/>
    <property type="project" value="InterPro"/>
</dbReference>
<evidence type="ECO:0000256" key="3">
    <source>
        <dbReference type="ARBA" id="ARBA00023163"/>
    </source>
</evidence>
<evidence type="ECO:0000259" key="5">
    <source>
        <dbReference type="PROSITE" id="PS51464"/>
    </source>
</evidence>
<evidence type="ECO:0000256" key="1">
    <source>
        <dbReference type="ARBA" id="ARBA00023015"/>
    </source>
</evidence>
<dbReference type="Pfam" id="PF01418">
    <property type="entry name" value="HTH_6"/>
    <property type="match status" value="1"/>
</dbReference>
<dbReference type="CDD" id="cd05013">
    <property type="entry name" value="SIS_RpiR"/>
    <property type="match status" value="1"/>
</dbReference>
<keyword evidence="2" id="KW-0238">DNA-binding</keyword>
<dbReference type="GO" id="GO:0003700">
    <property type="term" value="F:DNA-binding transcription factor activity"/>
    <property type="evidence" value="ECO:0007669"/>
    <property type="project" value="InterPro"/>
</dbReference>
<evidence type="ECO:0000313" key="6">
    <source>
        <dbReference type="EMBL" id="MYM56883.1"/>
    </source>
</evidence>
<dbReference type="PANTHER" id="PTHR30514:SF1">
    <property type="entry name" value="HTH-TYPE TRANSCRIPTIONAL REGULATOR HEXR-RELATED"/>
    <property type="match status" value="1"/>
</dbReference>
<dbReference type="RefSeq" id="WP_160974794.1">
    <property type="nucleotide sequence ID" value="NZ_WWEN01000008.1"/>
</dbReference>
<dbReference type="InterPro" id="IPR009057">
    <property type="entry name" value="Homeodomain-like_sf"/>
</dbReference>
<dbReference type="Pfam" id="PF01380">
    <property type="entry name" value="SIS"/>
    <property type="match status" value="1"/>
</dbReference>
<dbReference type="InterPro" id="IPR001347">
    <property type="entry name" value="SIS_dom"/>
</dbReference>
<dbReference type="InterPro" id="IPR046348">
    <property type="entry name" value="SIS_dom_sf"/>
</dbReference>
<keyword evidence="3" id="KW-0804">Transcription</keyword>
<evidence type="ECO:0000259" key="4">
    <source>
        <dbReference type="PROSITE" id="PS51071"/>
    </source>
</evidence>